<accession>A0AAU8J937</accession>
<dbReference type="RefSeq" id="WP_190878854.1">
    <property type="nucleotide sequence ID" value="NZ_CP159837.1"/>
</dbReference>
<reference evidence="1" key="1">
    <citation type="submission" date="2024-07" db="EMBL/GenBank/DDBJ databases">
        <authorList>
            <person name="Kim Y.J."/>
            <person name="Jeong J.Y."/>
        </authorList>
    </citation>
    <scope>NUCLEOTIDE SEQUENCE</scope>
    <source>
        <strain evidence="1">GIHE-MW2</strain>
    </source>
</reference>
<dbReference type="EMBL" id="CP159837">
    <property type="protein sequence ID" value="XCM34824.1"/>
    <property type="molecule type" value="Genomic_DNA"/>
</dbReference>
<evidence type="ECO:0008006" key="2">
    <source>
        <dbReference type="Google" id="ProtNLM"/>
    </source>
</evidence>
<proteinExistence type="predicted"/>
<sequence length="140" mass="15615">MTTDKDSAIVEVSVEAKEVTATTETEPKTADELKEATEALIEAIKNLAKAEMQAAGDFSREAYLKAVSQARKNIEQIKLIDPDRFEKAFLQVQSEGEKNWNGVLKEMQDLADRFTKAAQAAWEVLTAPKKDDKDDRAPKE</sequence>
<dbReference type="AlphaFoldDB" id="A0AAU8J937"/>
<gene>
    <name evidence="1" type="ORF">ABWT76_003465</name>
</gene>
<evidence type="ECO:0000313" key="1">
    <source>
        <dbReference type="EMBL" id="XCM34824.1"/>
    </source>
</evidence>
<name>A0AAU8J937_9CYAN</name>
<protein>
    <recommendedName>
        <fullName evidence="2">Phasin domain-containing protein</fullName>
    </recommendedName>
</protein>
<organism evidence="1">
    <name type="scientific">Planktothricoides raciborskii GIHE-MW2</name>
    <dbReference type="NCBI Taxonomy" id="2792601"/>
    <lineage>
        <taxon>Bacteria</taxon>
        <taxon>Bacillati</taxon>
        <taxon>Cyanobacteriota</taxon>
        <taxon>Cyanophyceae</taxon>
        <taxon>Oscillatoriophycideae</taxon>
        <taxon>Oscillatoriales</taxon>
        <taxon>Oscillatoriaceae</taxon>
        <taxon>Planktothricoides</taxon>
    </lineage>
</organism>